<evidence type="ECO:0000313" key="3">
    <source>
        <dbReference type="Proteomes" id="UP000653730"/>
    </source>
</evidence>
<comment type="caution">
    <text evidence="2">The sequence shown here is derived from an EMBL/GenBank/DDBJ whole genome shotgun (WGS) entry which is preliminary data.</text>
</comment>
<sequence>MSEHSSFHKNIQKYVDLSEDELTKLSSFYALEKVEKDTVLLKEGEICEFEGYVLEGCFKVFYEDENLREHILYFAIEDWWVLDIGSFVTGKSSQLNIQALEDSVILTINRNKKEQLYNEIPKVEKLFRIMNQKSLSAMQLRMISMLRENADKRYLDFIKRYPTLTQRIAQHQIAAYLGISHEFLSKIKKKMLQNRK</sequence>
<keyword evidence="3" id="KW-1185">Reference proteome</keyword>
<dbReference type="Gene3D" id="2.60.120.10">
    <property type="entry name" value="Jelly Rolls"/>
    <property type="match status" value="1"/>
</dbReference>
<dbReference type="InterPro" id="IPR000595">
    <property type="entry name" value="cNMP-bd_dom"/>
</dbReference>
<dbReference type="Proteomes" id="UP000653730">
    <property type="component" value="Unassembled WGS sequence"/>
</dbReference>
<organism evidence="2 3">
    <name type="scientific">Sinomicrobium weinanense</name>
    <dbReference type="NCBI Taxonomy" id="2842200"/>
    <lineage>
        <taxon>Bacteria</taxon>
        <taxon>Pseudomonadati</taxon>
        <taxon>Bacteroidota</taxon>
        <taxon>Flavobacteriia</taxon>
        <taxon>Flavobacteriales</taxon>
        <taxon>Flavobacteriaceae</taxon>
        <taxon>Sinomicrobium</taxon>
    </lineage>
</organism>
<evidence type="ECO:0000259" key="1">
    <source>
        <dbReference type="PROSITE" id="PS50042"/>
    </source>
</evidence>
<feature type="domain" description="Cyclic nucleotide-binding" evidence="1">
    <location>
        <begin position="13"/>
        <end position="116"/>
    </location>
</feature>
<dbReference type="AlphaFoldDB" id="A0A926JS04"/>
<dbReference type="InterPro" id="IPR018490">
    <property type="entry name" value="cNMP-bd_dom_sf"/>
</dbReference>
<dbReference type="Pfam" id="PF00027">
    <property type="entry name" value="cNMP_binding"/>
    <property type="match status" value="1"/>
</dbReference>
<dbReference type="RefSeq" id="WP_187965585.1">
    <property type="nucleotide sequence ID" value="NZ_JACVDC010000027.1"/>
</dbReference>
<accession>A0A926JS04</accession>
<evidence type="ECO:0000313" key="2">
    <source>
        <dbReference type="EMBL" id="MBC9796442.1"/>
    </source>
</evidence>
<dbReference type="InterPro" id="IPR014710">
    <property type="entry name" value="RmlC-like_jellyroll"/>
</dbReference>
<dbReference type="SUPFAM" id="SSF51206">
    <property type="entry name" value="cAMP-binding domain-like"/>
    <property type="match status" value="1"/>
</dbReference>
<dbReference type="CDD" id="cd00038">
    <property type="entry name" value="CAP_ED"/>
    <property type="match status" value="1"/>
</dbReference>
<name>A0A926JS04_9FLAO</name>
<protein>
    <submittedName>
        <fullName evidence="2">Crp/Fnr family transcriptional regulator</fullName>
    </submittedName>
</protein>
<dbReference type="PROSITE" id="PS50042">
    <property type="entry name" value="CNMP_BINDING_3"/>
    <property type="match status" value="1"/>
</dbReference>
<gene>
    <name evidence="2" type="ORF">IBL28_10705</name>
</gene>
<dbReference type="EMBL" id="JACVDC010000027">
    <property type="protein sequence ID" value="MBC9796442.1"/>
    <property type="molecule type" value="Genomic_DNA"/>
</dbReference>
<proteinExistence type="predicted"/>
<reference evidence="2 3" key="1">
    <citation type="submission" date="2020-09" db="EMBL/GenBank/DDBJ databases">
        <title>Sinomicrobium weinanense sp. nov., a halophilic bacteria isolated from saline-alkali soil.</title>
        <authorList>
            <person name="Wu P."/>
            <person name="Ren H."/>
            <person name="Mei Y."/>
            <person name="Liang Y."/>
            <person name="Chen Z."/>
        </authorList>
    </citation>
    <scope>NUCLEOTIDE SEQUENCE [LARGE SCALE GENOMIC DNA]</scope>
    <source>
        <strain evidence="2 3">FJxs</strain>
    </source>
</reference>